<dbReference type="AlphaFoldDB" id="A0A0F8VT54"/>
<organism evidence="2">
    <name type="scientific">marine sediment metagenome</name>
    <dbReference type="NCBI Taxonomy" id="412755"/>
    <lineage>
        <taxon>unclassified sequences</taxon>
        <taxon>metagenomes</taxon>
        <taxon>ecological metagenomes</taxon>
    </lineage>
</organism>
<gene>
    <name evidence="2" type="ORF">LCGC14_3154690</name>
</gene>
<evidence type="ECO:0008006" key="3">
    <source>
        <dbReference type="Google" id="ProtNLM"/>
    </source>
</evidence>
<feature type="transmembrane region" description="Helical" evidence="1">
    <location>
        <begin position="85"/>
        <end position="110"/>
    </location>
</feature>
<comment type="caution">
    <text evidence="2">The sequence shown here is derived from an EMBL/GenBank/DDBJ whole genome shotgun (WGS) entry which is preliminary data.</text>
</comment>
<keyword evidence="1" id="KW-0472">Membrane</keyword>
<evidence type="ECO:0000313" key="2">
    <source>
        <dbReference type="EMBL" id="KKK47487.1"/>
    </source>
</evidence>
<protein>
    <recommendedName>
        <fullName evidence="3">Excalibur calcium-binding domain-containing protein</fullName>
    </recommendedName>
</protein>
<name>A0A0F8VT54_9ZZZZ</name>
<keyword evidence="1" id="KW-1133">Transmembrane helix</keyword>
<proteinExistence type="predicted"/>
<keyword evidence="1" id="KW-0812">Transmembrane</keyword>
<feature type="transmembrane region" description="Helical" evidence="1">
    <location>
        <begin position="49"/>
        <end position="70"/>
    </location>
</feature>
<evidence type="ECO:0000256" key="1">
    <source>
        <dbReference type="SAM" id="Phobius"/>
    </source>
</evidence>
<sequence>MDQPSKVQQFDNPTEDYVDNLYRITRHNQPLKILNSVYSERIMSDKPSAAWYLAPIFLGIIGSAIMWYVLKDEDHPDSPKMVKKGWVIGIVLTLISFVWLPAMLIPMMVFDVDQMGDHMGLIPDEMKQMVTKSTQQQTLEPIQQMVPAPGFEDVPEMIVESENNCDSSYPDVCIPPWPPDLDCGDIRYANFKVLPDDPHGFDGDKDGIGCES</sequence>
<dbReference type="EMBL" id="LAZR01069555">
    <property type="protein sequence ID" value="KKK47487.1"/>
    <property type="molecule type" value="Genomic_DNA"/>
</dbReference>
<accession>A0A0F8VT54</accession>
<reference evidence="2" key="1">
    <citation type="journal article" date="2015" name="Nature">
        <title>Complex archaea that bridge the gap between prokaryotes and eukaryotes.</title>
        <authorList>
            <person name="Spang A."/>
            <person name="Saw J.H."/>
            <person name="Jorgensen S.L."/>
            <person name="Zaremba-Niedzwiedzka K."/>
            <person name="Martijn J."/>
            <person name="Lind A.E."/>
            <person name="van Eijk R."/>
            <person name="Schleper C."/>
            <person name="Guy L."/>
            <person name="Ettema T.J."/>
        </authorList>
    </citation>
    <scope>NUCLEOTIDE SEQUENCE</scope>
</reference>